<dbReference type="Proteomes" id="UP001396334">
    <property type="component" value="Unassembled WGS sequence"/>
</dbReference>
<gene>
    <name evidence="1" type="ORF">V6N11_021803</name>
</gene>
<sequence>MMGVGFGSDGGLVWQVWLKKEGCSMGLVGGEVLGRGMVVVRWREGDEKSGGYGFNDGDEGVVMKAWLMAVMKEVDGAGRLGWEGGRHGGGKMMKT</sequence>
<proteinExistence type="predicted"/>
<name>A0ABR2TI45_9ROSI</name>
<protein>
    <submittedName>
        <fullName evidence="1">Uncharacterized protein</fullName>
    </submittedName>
</protein>
<evidence type="ECO:0000313" key="1">
    <source>
        <dbReference type="EMBL" id="KAK9036879.1"/>
    </source>
</evidence>
<accession>A0ABR2TI45</accession>
<reference evidence="1 2" key="1">
    <citation type="journal article" date="2024" name="G3 (Bethesda)">
        <title>Genome assembly of Hibiscus sabdariffa L. provides insights into metabolisms of medicinal natural products.</title>
        <authorList>
            <person name="Kim T."/>
        </authorList>
    </citation>
    <scope>NUCLEOTIDE SEQUENCE [LARGE SCALE GENOMIC DNA]</scope>
    <source>
        <strain evidence="1">TK-2024</strain>
        <tissue evidence="1">Old leaves</tissue>
    </source>
</reference>
<comment type="caution">
    <text evidence="1">The sequence shown here is derived from an EMBL/GenBank/DDBJ whole genome shotgun (WGS) entry which is preliminary data.</text>
</comment>
<evidence type="ECO:0000313" key="2">
    <source>
        <dbReference type="Proteomes" id="UP001396334"/>
    </source>
</evidence>
<organism evidence="1 2">
    <name type="scientific">Hibiscus sabdariffa</name>
    <name type="common">roselle</name>
    <dbReference type="NCBI Taxonomy" id="183260"/>
    <lineage>
        <taxon>Eukaryota</taxon>
        <taxon>Viridiplantae</taxon>
        <taxon>Streptophyta</taxon>
        <taxon>Embryophyta</taxon>
        <taxon>Tracheophyta</taxon>
        <taxon>Spermatophyta</taxon>
        <taxon>Magnoliopsida</taxon>
        <taxon>eudicotyledons</taxon>
        <taxon>Gunneridae</taxon>
        <taxon>Pentapetalae</taxon>
        <taxon>rosids</taxon>
        <taxon>malvids</taxon>
        <taxon>Malvales</taxon>
        <taxon>Malvaceae</taxon>
        <taxon>Malvoideae</taxon>
        <taxon>Hibiscus</taxon>
    </lineage>
</organism>
<keyword evidence="2" id="KW-1185">Reference proteome</keyword>
<dbReference type="EMBL" id="JBBPBN010000005">
    <property type="protein sequence ID" value="KAK9036879.1"/>
    <property type="molecule type" value="Genomic_DNA"/>
</dbReference>